<evidence type="ECO:0000313" key="3">
    <source>
        <dbReference type="Proteomes" id="UP001168821"/>
    </source>
</evidence>
<organism evidence="2 3">
    <name type="scientific">Zophobas morio</name>
    <dbReference type="NCBI Taxonomy" id="2755281"/>
    <lineage>
        <taxon>Eukaryota</taxon>
        <taxon>Metazoa</taxon>
        <taxon>Ecdysozoa</taxon>
        <taxon>Arthropoda</taxon>
        <taxon>Hexapoda</taxon>
        <taxon>Insecta</taxon>
        <taxon>Pterygota</taxon>
        <taxon>Neoptera</taxon>
        <taxon>Endopterygota</taxon>
        <taxon>Coleoptera</taxon>
        <taxon>Polyphaga</taxon>
        <taxon>Cucujiformia</taxon>
        <taxon>Tenebrionidae</taxon>
        <taxon>Zophobas</taxon>
    </lineage>
</organism>
<evidence type="ECO:0000313" key="2">
    <source>
        <dbReference type="EMBL" id="KAJ3651525.1"/>
    </source>
</evidence>
<gene>
    <name evidence="2" type="ORF">Zmor_017559</name>
</gene>
<name>A0AA38I8L9_9CUCU</name>
<dbReference type="EMBL" id="JALNTZ010000005">
    <property type="protein sequence ID" value="KAJ3651525.1"/>
    <property type="molecule type" value="Genomic_DNA"/>
</dbReference>
<keyword evidence="3" id="KW-1185">Reference proteome</keyword>
<proteinExistence type="predicted"/>
<dbReference type="Proteomes" id="UP001168821">
    <property type="component" value="Unassembled WGS sequence"/>
</dbReference>
<sequence length="116" mass="12400">MTFRGIDGNRKDVIEKSQILLIITCMYGKICDEIPDDGTVRNLTDNVWGGGVLGCQALGRLVSLISETRLVDQAYAATFTPPGWRLRSGATVARAPARSPGEGAPGCSKAGDTEFR</sequence>
<reference evidence="2" key="1">
    <citation type="journal article" date="2023" name="G3 (Bethesda)">
        <title>Whole genome assemblies of Zophobas morio and Tenebrio molitor.</title>
        <authorList>
            <person name="Kaur S."/>
            <person name="Stinson S.A."/>
            <person name="diCenzo G.C."/>
        </authorList>
    </citation>
    <scope>NUCLEOTIDE SEQUENCE</scope>
    <source>
        <strain evidence="2">QUZm001</strain>
    </source>
</reference>
<protein>
    <submittedName>
        <fullName evidence="2">Uncharacterized protein</fullName>
    </submittedName>
</protein>
<feature type="region of interest" description="Disordered" evidence="1">
    <location>
        <begin position="90"/>
        <end position="116"/>
    </location>
</feature>
<dbReference type="AlphaFoldDB" id="A0AA38I8L9"/>
<accession>A0AA38I8L9</accession>
<evidence type="ECO:0000256" key="1">
    <source>
        <dbReference type="SAM" id="MobiDB-lite"/>
    </source>
</evidence>
<comment type="caution">
    <text evidence="2">The sequence shown here is derived from an EMBL/GenBank/DDBJ whole genome shotgun (WGS) entry which is preliminary data.</text>
</comment>